<evidence type="ECO:0000256" key="4">
    <source>
        <dbReference type="ARBA" id="ARBA00023136"/>
    </source>
</evidence>
<evidence type="ECO:0000256" key="3">
    <source>
        <dbReference type="ARBA" id="ARBA00022989"/>
    </source>
</evidence>
<dbReference type="GO" id="GO:0004984">
    <property type="term" value="F:olfactory receptor activity"/>
    <property type="evidence" value="ECO:0007669"/>
    <property type="project" value="TreeGrafter"/>
</dbReference>
<gene>
    <name evidence="6" type="ORF">CAMP_LOCUS17382</name>
</gene>
<name>A0A9P1J145_9PELO</name>
<keyword evidence="2 5" id="KW-0812">Transmembrane</keyword>
<dbReference type="OrthoDB" id="5820030at2759"/>
<evidence type="ECO:0000313" key="6">
    <source>
        <dbReference type="EMBL" id="CAI5454745.1"/>
    </source>
</evidence>
<dbReference type="GO" id="GO:0016020">
    <property type="term" value="C:membrane"/>
    <property type="evidence" value="ECO:0007669"/>
    <property type="project" value="UniProtKB-SubCell"/>
</dbReference>
<reference evidence="6" key="1">
    <citation type="submission" date="2022-11" db="EMBL/GenBank/DDBJ databases">
        <authorList>
            <person name="Kikuchi T."/>
        </authorList>
    </citation>
    <scope>NUCLEOTIDE SEQUENCE</scope>
    <source>
        <strain evidence="6">PS1010</strain>
    </source>
</reference>
<keyword evidence="3 5" id="KW-1133">Transmembrane helix</keyword>
<sequence>MSTVNTSSCTFQREMATHILYIIPESLTILAGFAALSIITYSFVRYGFRLLFHHNAKILMILLTVFCLIFSIDATFVCIMQVWKALTYKNDCDVVMLTSFCTLFRRTSLTSFVGFSCTQFFQMLERLIATIMKQKYERNTQWLGGILVLFSILSALLTIEWTLWNEDPLEEMTHCLTYSSSPTIGQRMYLVFNALLVIDLIILCAFCLLYRHNKRKILTAGLGFKYQQQENLQVLRALFPMVLINTLFVSTYILIALIARNFRDQMSTKNYRLFTLNTFIFPYVSLLLSITMVYTMKKEHQRKLQRIHALEKRGSKFNSQLYFNMYESQWSRVHK</sequence>
<evidence type="ECO:0008006" key="8">
    <source>
        <dbReference type="Google" id="ProtNLM"/>
    </source>
</evidence>
<dbReference type="Proteomes" id="UP001152747">
    <property type="component" value="Unassembled WGS sequence"/>
</dbReference>
<keyword evidence="4 5" id="KW-0472">Membrane</keyword>
<dbReference type="InterPro" id="IPR019408">
    <property type="entry name" value="7TM_GPCR_serpentine_rcpt_Srab"/>
</dbReference>
<organism evidence="6 7">
    <name type="scientific">Caenorhabditis angaria</name>
    <dbReference type="NCBI Taxonomy" id="860376"/>
    <lineage>
        <taxon>Eukaryota</taxon>
        <taxon>Metazoa</taxon>
        <taxon>Ecdysozoa</taxon>
        <taxon>Nematoda</taxon>
        <taxon>Chromadorea</taxon>
        <taxon>Rhabditida</taxon>
        <taxon>Rhabditina</taxon>
        <taxon>Rhabditomorpha</taxon>
        <taxon>Rhabditoidea</taxon>
        <taxon>Rhabditidae</taxon>
        <taxon>Peloderinae</taxon>
        <taxon>Caenorhabditis</taxon>
    </lineage>
</organism>
<evidence type="ECO:0000313" key="7">
    <source>
        <dbReference type="Proteomes" id="UP001152747"/>
    </source>
</evidence>
<dbReference type="EMBL" id="CANHGI010000006">
    <property type="protein sequence ID" value="CAI5454745.1"/>
    <property type="molecule type" value="Genomic_DNA"/>
</dbReference>
<evidence type="ECO:0000256" key="1">
    <source>
        <dbReference type="ARBA" id="ARBA00004141"/>
    </source>
</evidence>
<feature type="transmembrane region" description="Helical" evidence="5">
    <location>
        <begin position="142"/>
        <end position="164"/>
    </location>
</feature>
<comment type="caution">
    <text evidence="6">The sequence shown here is derived from an EMBL/GenBank/DDBJ whole genome shotgun (WGS) entry which is preliminary data.</text>
</comment>
<accession>A0A9P1J145</accession>
<dbReference type="AlphaFoldDB" id="A0A9P1J145"/>
<feature type="transmembrane region" description="Helical" evidence="5">
    <location>
        <begin position="279"/>
        <end position="296"/>
    </location>
</feature>
<dbReference type="PANTHER" id="PTHR31357:SF16">
    <property type="entry name" value="G_PROTEIN_RECEP_F1_2 DOMAIN-CONTAINING PROTEIN-RELATED"/>
    <property type="match status" value="1"/>
</dbReference>
<feature type="transmembrane region" description="Helical" evidence="5">
    <location>
        <begin position="237"/>
        <end position="259"/>
    </location>
</feature>
<protein>
    <recommendedName>
        <fullName evidence="8">G-protein coupled receptors family 1 profile domain-containing protein</fullName>
    </recommendedName>
</protein>
<keyword evidence="7" id="KW-1185">Reference proteome</keyword>
<proteinExistence type="predicted"/>
<feature type="transmembrane region" description="Helical" evidence="5">
    <location>
        <begin position="20"/>
        <end position="44"/>
    </location>
</feature>
<feature type="transmembrane region" description="Helical" evidence="5">
    <location>
        <begin position="56"/>
        <end position="83"/>
    </location>
</feature>
<feature type="transmembrane region" description="Helical" evidence="5">
    <location>
        <begin position="188"/>
        <end position="210"/>
    </location>
</feature>
<evidence type="ECO:0000256" key="2">
    <source>
        <dbReference type="ARBA" id="ARBA00022692"/>
    </source>
</evidence>
<dbReference type="Pfam" id="PF10292">
    <property type="entry name" value="7TM_GPCR_Srab"/>
    <property type="match status" value="1"/>
</dbReference>
<dbReference type="PANTHER" id="PTHR31357">
    <property type="entry name" value="SERPENTINE RECEPTOR CLASS ALPHA-10"/>
    <property type="match status" value="1"/>
</dbReference>
<comment type="subcellular location">
    <subcellularLocation>
        <location evidence="1">Membrane</location>
        <topology evidence="1">Multi-pass membrane protein</topology>
    </subcellularLocation>
</comment>
<dbReference type="InterPro" id="IPR051080">
    <property type="entry name" value="Nematode_rcpt-like_serp_alpha"/>
</dbReference>
<evidence type="ECO:0000256" key="5">
    <source>
        <dbReference type="SAM" id="Phobius"/>
    </source>
</evidence>